<keyword evidence="3" id="KW-0645">Protease</keyword>
<dbReference type="Proteomes" id="UP000219689">
    <property type="component" value="Unassembled WGS sequence"/>
</dbReference>
<dbReference type="EMBL" id="NXNI01000001">
    <property type="protein sequence ID" value="PCR92251.1"/>
    <property type="molecule type" value="Genomic_DNA"/>
</dbReference>
<keyword evidence="4" id="KW-1185">Reference proteome</keyword>
<evidence type="ECO:0000259" key="2">
    <source>
        <dbReference type="Pfam" id="PF02517"/>
    </source>
</evidence>
<dbReference type="GO" id="GO:0008237">
    <property type="term" value="F:metallopeptidase activity"/>
    <property type="evidence" value="ECO:0007669"/>
    <property type="project" value="UniProtKB-KW"/>
</dbReference>
<dbReference type="InterPro" id="IPR003675">
    <property type="entry name" value="Rce1/LyrA-like_dom"/>
</dbReference>
<sequence length="270" mass="29091">MATASGRRTDGPLRSTLVAAGLAIFGLVATQFTTLPALLLDPQLIRAPTEASITSRTAFFVLNFLAFVLVGAIYIAVTDRGWSYVDVRFPTRRGWAYVLVGIVASIAFYVLISVVIQLLSLPAAENQVASYIGSDQTMILVMIGIVFFFNAPAEEFLYRNIVQKRLYDAFSRLQAVGIASLIFGLIHWPVYALLSESLLATAVPVAVVVGGAAIFGSLYAKTDNLLVPIIAHAVFNGVQFGLLYLALEYEIETAEPTTSLLVDLVAAVPL</sequence>
<proteinExistence type="predicted"/>
<dbReference type="PANTHER" id="PTHR36435">
    <property type="entry name" value="SLR1288 PROTEIN"/>
    <property type="match status" value="1"/>
</dbReference>
<dbReference type="GO" id="GO:0004175">
    <property type="term" value="F:endopeptidase activity"/>
    <property type="evidence" value="ECO:0007669"/>
    <property type="project" value="UniProtKB-ARBA"/>
</dbReference>
<organism evidence="3 4">
    <name type="scientific">Natrinema ejinorense</name>
    <dbReference type="NCBI Taxonomy" id="373386"/>
    <lineage>
        <taxon>Archaea</taxon>
        <taxon>Methanobacteriati</taxon>
        <taxon>Methanobacteriota</taxon>
        <taxon>Stenosarchaea group</taxon>
        <taxon>Halobacteria</taxon>
        <taxon>Halobacteriales</taxon>
        <taxon>Natrialbaceae</taxon>
        <taxon>Natrinema</taxon>
    </lineage>
</organism>
<comment type="caution">
    <text evidence="3">The sequence shown here is derived from an EMBL/GenBank/DDBJ whole genome shotgun (WGS) entry which is preliminary data.</text>
</comment>
<keyword evidence="3" id="KW-0482">Metalloprotease</keyword>
<protein>
    <submittedName>
        <fullName evidence="3">CPBP family intramembrane metalloprotease</fullName>
    </submittedName>
</protein>
<dbReference type="AlphaFoldDB" id="A0A2A5QZK2"/>
<dbReference type="GO" id="GO:0006508">
    <property type="term" value="P:proteolysis"/>
    <property type="evidence" value="ECO:0007669"/>
    <property type="project" value="UniProtKB-KW"/>
</dbReference>
<dbReference type="RefSeq" id="WP_097381177.1">
    <property type="nucleotide sequence ID" value="NZ_NXNI01000001.1"/>
</dbReference>
<keyword evidence="3" id="KW-0378">Hydrolase</keyword>
<evidence type="ECO:0000313" key="3">
    <source>
        <dbReference type="EMBL" id="PCR92251.1"/>
    </source>
</evidence>
<feature type="transmembrane region" description="Helical" evidence="1">
    <location>
        <begin position="58"/>
        <end position="77"/>
    </location>
</feature>
<gene>
    <name evidence="3" type="ORF">CP557_17960</name>
</gene>
<reference evidence="3 4" key="1">
    <citation type="submission" date="2017-09" db="EMBL/GenBank/DDBJ databases">
        <title>Genome sequences of Natrinema ejinorence JCM 13890T.</title>
        <authorList>
            <person name="Roh S.W."/>
            <person name="Kim Y.B."/>
            <person name="Kim J.Y."/>
        </authorList>
    </citation>
    <scope>NUCLEOTIDE SEQUENCE [LARGE SCALE GENOMIC DNA]</scope>
    <source>
        <strain evidence="3 4">JCM 13890</strain>
    </source>
</reference>
<dbReference type="Pfam" id="PF02517">
    <property type="entry name" value="Rce1-like"/>
    <property type="match status" value="1"/>
</dbReference>
<evidence type="ECO:0000256" key="1">
    <source>
        <dbReference type="SAM" id="Phobius"/>
    </source>
</evidence>
<name>A0A2A5QZK2_9EURY</name>
<feature type="transmembrane region" description="Helical" evidence="1">
    <location>
        <begin position="170"/>
        <end position="191"/>
    </location>
</feature>
<dbReference type="OrthoDB" id="275779at2157"/>
<dbReference type="InterPro" id="IPR052710">
    <property type="entry name" value="CAAX_protease"/>
</dbReference>
<keyword evidence="1" id="KW-0812">Transmembrane</keyword>
<dbReference type="GO" id="GO:0080120">
    <property type="term" value="P:CAAX-box protein maturation"/>
    <property type="evidence" value="ECO:0007669"/>
    <property type="project" value="UniProtKB-ARBA"/>
</dbReference>
<feature type="transmembrane region" description="Helical" evidence="1">
    <location>
        <begin position="97"/>
        <end position="119"/>
    </location>
</feature>
<accession>A0A2A5QZK2</accession>
<feature type="domain" description="CAAX prenyl protease 2/Lysostaphin resistance protein A-like" evidence="2">
    <location>
        <begin position="139"/>
        <end position="237"/>
    </location>
</feature>
<keyword evidence="1" id="KW-1133">Transmembrane helix</keyword>
<feature type="transmembrane region" description="Helical" evidence="1">
    <location>
        <begin position="225"/>
        <end position="247"/>
    </location>
</feature>
<evidence type="ECO:0000313" key="4">
    <source>
        <dbReference type="Proteomes" id="UP000219689"/>
    </source>
</evidence>
<feature type="transmembrane region" description="Helical" evidence="1">
    <location>
        <begin position="139"/>
        <end position="158"/>
    </location>
</feature>
<keyword evidence="1" id="KW-0472">Membrane</keyword>
<dbReference type="PANTHER" id="PTHR36435:SF1">
    <property type="entry name" value="CAAX AMINO TERMINAL PROTEASE FAMILY PROTEIN"/>
    <property type="match status" value="1"/>
</dbReference>
<feature type="transmembrane region" description="Helical" evidence="1">
    <location>
        <begin position="17"/>
        <end position="38"/>
    </location>
</feature>
<feature type="transmembrane region" description="Helical" evidence="1">
    <location>
        <begin position="197"/>
        <end position="218"/>
    </location>
</feature>